<dbReference type="Proteomes" id="UP001299012">
    <property type="component" value="Unassembled WGS sequence"/>
</dbReference>
<sequence>MGIPSITPGLLTTRADMDELFGGGSQGGILPSTTTPNVLIYVDHDSGKQYGYEDGWLAEEDELGPIFEYTGQGTSGDQTFLGTKGSRNAAVLYHAEAGRSLRVFMAEGKVPGSKSGAKQQRYIGEFALDPKQPYTVREAKDQHHKPRRIIVFRLRPTGEYQRLPKDLVRPAEVTDAQRVLATVAATKLPEPKKTTPKKVAPRQQRATESRRAAQPSLIAEHRQSQLRNEYLEELTTRGHKVYAYQIKVAGTTTTLTTDLYDATEHELYSVRGESSREEVRTAIGQLKDYVRHIKPRPKLVALLPERPQDDLLDLLHVEGISVTYQDGNGYTRNPAR</sequence>
<name>A0ABS9JVC0_9ACTN</name>
<feature type="region of interest" description="Disordered" evidence="1">
    <location>
        <begin position="187"/>
        <end position="216"/>
    </location>
</feature>
<reference evidence="3 4" key="1">
    <citation type="submission" date="2022-01" db="EMBL/GenBank/DDBJ databases">
        <title>Draft Genome Sequences of Seven Type Strains of the Genus Streptomyces.</title>
        <authorList>
            <person name="Aziz S."/>
            <person name="Coretto E."/>
            <person name="Chronakova A."/>
            <person name="Sproer C."/>
            <person name="Huber K."/>
            <person name="Nouioui I."/>
            <person name="Gross H."/>
        </authorList>
    </citation>
    <scope>NUCLEOTIDE SEQUENCE [LARGE SCALE GENOMIC DNA]</scope>
    <source>
        <strain evidence="3 4">DSM 41685</strain>
    </source>
</reference>
<comment type="caution">
    <text evidence="3">The sequence shown here is derived from an EMBL/GenBank/DDBJ whole genome shotgun (WGS) entry which is preliminary data.</text>
</comment>
<keyword evidence="4" id="KW-1185">Reference proteome</keyword>
<gene>
    <name evidence="3" type="ORF">L0F81_40725</name>
</gene>
<feature type="domain" description="ScoMcrA-like SRA" evidence="2">
    <location>
        <begin position="13"/>
        <end position="159"/>
    </location>
</feature>
<dbReference type="RefSeq" id="WP_059249758.1">
    <property type="nucleotide sequence ID" value="NZ_JAKKZF010000355.1"/>
</dbReference>
<protein>
    <recommendedName>
        <fullName evidence="2">ScoMcrA-like SRA domain-containing protein</fullName>
    </recommendedName>
</protein>
<dbReference type="EMBL" id="JAKKZF010000355">
    <property type="protein sequence ID" value="MCG0069510.1"/>
    <property type="molecule type" value="Genomic_DNA"/>
</dbReference>
<evidence type="ECO:0000256" key="1">
    <source>
        <dbReference type="SAM" id="MobiDB-lite"/>
    </source>
</evidence>
<proteinExistence type="predicted"/>
<evidence type="ECO:0000313" key="4">
    <source>
        <dbReference type="Proteomes" id="UP001299012"/>
    </source>
</evidence>
<dbReference type="Pfam" id="PF26348">
    <property type="entry name" value="SRA_ScoMcrA"/>
    <property type="match status" value="1"/>
</dbReference>
<evidence type="ECO:0000313" key="3">
    <source>
        <dbReference type="EMBL" id="MCG0069510.1"/>
    </source>
</evidence>
<accession>A0ABS9JVC0</accession>
<dbReference type="InterPro" id="IPR058712">
    <property type="entry name" value="SRA_ScoMcrA"/>
</dbReference>
<evidence type="ECO:0000259" key="2">
    <source>
        <dbReference type="Pfam" id="PF26348"/>
    </source>
</evidence>
<organism evidence="3 4">
    <name type="scientific">Streptomyces tricolor</name>
    <dbReference type="NCBI Taxonomy" id="68277"/>
    <lineage>
        <taxon>Bacteria</taxon>
        <taxon>Bacillati</taxon>
        <taxon>Actinomycetota</taxon>
        <taxon>Actinomycetes</taxon>
        <taxon>Kitasatosporales</taxon>
        <taxon>Streptomycetaceae</taxon>
        <taxon>Streptomyces</taxon>
        <taxon>Streptomyces violaceoruber group</taxon>
    </lineage>
</organism>